<gene>
    <name evidence="2" type="ORF">AFUS01_LOCUS11690</name>
</gene>
<evidence type="ECO:0000313" key="2">
    <source>
        <dbReference type="EMBL" id="CAG7722559.1"/>
    </source>
</evidence>
<evidence type="ECO:0000256" key="1">
    <source>
        <dbReference type="SAM" id="MobiDB-lite"/>
    </source>
</evidence>
<name>A0A8J2KAZ7_9HEXA</name>
<dbReference type="AlphaFoldDB" id="A0A8J2KAZ7"/>
<dbReference type="Proteomes" id="UP000708208">
    <property type="component" value="Unassembled WGS sequence"/>
</dbReference>
<accession>A0A8J2KAZ7</accession>
<feature type="non-terminal residue" evidence="2">
    <location>
        <position position="1"/>
    </location>
</feature>
<reference evidence="2" key="1">
    <citation type="submission" date="2021-06" db="EMBL/GenBank/DDBJ databases">
        <authorList>
            <person name="Hodson N. C."/>
            <person name="Mongue J. A."/>
            <person name="Jaron S. K."/>
        </authorList>
    </citation>
    <scope>NUCLEOTIDE SEQUENCE</scope>
</reference>
<protein>
    <submittedName>
        <fullName evidence="2">Uncharacterized protein</fullName>
    </submittedName>
</protein>
<feature type="region of interest" description="Disordered" evidence="1">
    <location>
        <begin position="1"/>
        <end position="21"/>
    </location>
</feature>
<proteinExistence type="predicted"/>
<dbReference type="EMBL" id="CAJVCH010090359">
    <property type="protein sequence ID" value="CAG7722559.1"/>
    <property type="molecule type" value="Genomic_DNA"/>
</dbReference>
<evidence type="ECO:0000313" key="3">
    <source>
        <dbReference type="Proteomes" id="UP000708208"/>
    </source>
</evidence>
<sequence length="148" mass="16465">YEFPESYESTGEEANVLDSTSNAIGTTVERKNPYHDAAAGAAGTTDDSSPKSLTLAVDNPASVPNQNIWTCYYRTVPYEENELTFVYIKTMGKTVNINISRIPWLIQRLVYYYSLKSDNMQALGQALENCVSTYAKVASEIEEAELDI</sequence>
<keyword evidence="3" id="KW-1185">Reference proteome</keyword>
<organism evidence="2 3">
    <name type="scientific">Allacma fusca</name>
    <dbReference type="NCBI Taxonomy" id="39272"/>
    <lineage>
        <taxon>Eukaryota</taxon>
        <taxon>Metazoa</taxon>
        <taxon>Ecdysozoa</taxon>
        <taxon>Arthropoda</taxon>
        <taxon>Hexapoda</taxon>
        <taxon>Collembola</taxon>
        <taxon>Symphypleona</taxon>
        <taxon>Sminthuridae</taxon>
        <taxon>Allacma</taxon>
    </lineage>
</organism>
<comment type="caution">
    <text evidence="2">The sequence shown here is derived from an EMBL/GenBank/DDBJ whole genome shotgun (WGS) entry which is preliminary data.</text>
</comment>